<comment type="subcellular location">
    <subcellularLocation>
        <location evidence="1">Membrane</location>
        <topology evidence="1">Multi-pass membrane protein</topology>
    </subcellularLocation>
</comment>
<feature type="region of interest" description="Disordered" evidence="14">
    <location>
        <begin position="562"/>
        <end position="671"/>
    </location>
</feature>
<keyword evidence="2 17" id="KW-0696">RNA-directed RNA polymerase</keyword>
<keyword evidence="4" id="KW-0808">Transferase</keyword>
<evidence type="ECO:0000256" key="14">
    <source>
        <dbReference type="SAM" id="MobiDB-lite"/>
    </source>
</evidence>
<keyword evidence="5 15" id="KW-0812">Transmembrane</keyword>
<sequence length="1232" mass="136860">MSHTQTPTMQVASLLFFTLLASFCSHILPAVVAVPGATLPMTPRSSEVFRLYADSLPETMTSWEGLEPDLASSTPSPSLYTLLKDAVRESRTQGCATFEVKVNDYSLTLDGTYICTARQTGVTLFKWLLACRTTQFLMSLPGLIQELLLTSCGALLGLLLWMIDGLHMLFEAALTTYFWFAGYLIYAAVMYKPTTTITLLGMVWLHCWATSQPIVRFLVQRLMWPILITLTSLHWVLLTPMRMTISFMMRIFWKDQVKSSPTIGEDSFPEPCHGENCSCKTWNVVGERKESVMKGIHSLCLPAEPPKGCIAHFDYDDGSHCGFGVCVKLQSGKVAIAVPCHVLNKAKSVWGPKGSIDVKDFTPMYLDGKGDMALITGAANWQSLCGFKPRRMLPITQVHTGPHNMFFQNGEGKWFNQPAIILGRNGVALRVQYNSDYGFSGLPIFDDRSRVVALHVGADEIVSGAFENKAGFLLDFPGVTTSTMSYRPESAYKDSALARYVDDFDYQVNEKPIKVKVGKIWYGIVLSGADQKKPDIWADADDDDLDEYLDYIGSKMHSESAPFSRSFKLSSPAPTGKSNGSCRAREGGYQGSQSCGTRACNDLHPTQRGGKGRQGCRANTQGGEEAKALPQTSQIGFNGGGRAGGVQESGASQKQSQEGQEVVREGESGTERAPIRYMQAQHSGPPTQVNPDCTGNGASWFNKRFPNLAKRFLWIRDQLAENRGRGDQEPVQKTSSWTAIEEVFKGFYNLEAKSKHQEGDPPEGFKWAGRCKANFWPAQGNDWSEWGARKLEASEWLRRKVEGYGWPSFGAEAELRSLRLQAARRAARSKSAVLPSNEKRERVIQETVSEYAHTTQRSPDWIRNGLNWRLARLYFGECLNSMTMDSGAGVPYASFLNRKINQKWLDSEDKVEAVWDLVRARLERMLTYSWVSPEQAVLDGVCDPVRVFVKGEPHKVAKLHEGRFRIIASVSMVDQLVARMLFQSQNKQELRMWFSIPSKPGMGLSTDSQVSEFLESLVAVSGAPSADALVADWQKWCVPTDCSGFDWSVPMWLLEDDMECRNRLTAENTQDLITLRNVWLKCIGNSLFSLSDGCLLAQTTPGIQKSGSYNTSSSNSRMRVLMSKHAGAKWCVAMGDDAIESTDTNLSVYEEMGFKCEAADKFDFCSHIFHSAKVALPTNVGKMLVGPLCGVSPESQSQQDRIRWLMSVGSILQELRHLPPSDLAELHSALGL</sequence>
<reference evidence="17" key="1">
    <citation type="journal article" date="2023" name="Viruses">
        <title>High-Throughput Sequencing of Grapevine in Mexico Reveals a High Incidence of Viruses including a New Member of the Genus Enamovirus.</title>
        <authorList>
            <person name="Diaz-Lara A."/>
            <person name="Stevens K."/>
            <person name="Aguilar-Molina V.H."/>
            <person name="Fernandez-Cortes J.M."/>
            <person name="Chabacano Leon V.M."/>
            <person name="De Donato M."/>
            <person name="Sharma A."/>
            <person name="Erickson T.M."/>
            <person name="Al Rwahnih M."/>
        </authorList>
    </citation>
    <scope>NUCLEOTIDE SEQUENCE</scope>
    <source>
        <strain evidence="17">TrPADL13</strain>
    </source>
</reference>
<dbReference type="Pfam" id="PF02123">
    <property type="entry name" value="RdRP_4"/>
    <property type="match status" value="1"/>
</dbReference>
<evidence type="ECO:0000256" key="15">
    <source>
        <dbReference type="SAM" id="Phobius"/>
    </source>
</evidence>
<keyword evidence="3" id="KW-0645">Protease</keyword>
<feature type="compositionally biased region" description="Polar residues" evidence="14">
    <location>
        <begin position="649"/>
        <end position="659"/>
    </location>
</feature>
<evidence type="ECO:0000256" key="8">
    <source>
        <dbReference type="ARBA" id="ARBA00022758"/>
    </source>
</evidence>
<dbReference type="GO" id="GO:0000166">
    <property type="term" value="F:nucleotide binding"/>
    <property type="evidence" value="ECO:0007669"/>
    <property type="project" value="UniProtKB-KW"/>
</dbReference>
<evidence type="ECO:0000256" key="3">
    <source>
        <dbReference type="ARBA" id="ARBA00022670"/>
    </source>
</evidence>
<evidence type="ECO:0000256" key="5">
    <source>
        <dbReference type="ARBA" id="ARBA00022692"/>
    </source>
</evidence>
<dbReference type="SUPFAM" id="SSF56672">
    <property type="entry name" value="DNA/RNA polymerases"/>
    <property type="match status" value="1"/>
</dbReference>
<keyword evidence="12 15" id="KW-0472">Membrane</keyword>
<dbReference type="Pfam" id="PF02122">
    <property type="entry name" value="Peptidase_S39"/>
    <property type="match status" value="1"/>
</dbReference>
<evidence type="ECO:0000313" key="17">
    <source>
        <dbReference type="EMBL" id="WKZ08361.1"/>
    </source>
</evidence>
<dbReference type="InterPro" id="IPR009003">
    <property type="entry name" value="Peptidase_S1_PA"/>
</dbReference>
<feature type="transmembrane region" description="Helical" evidence="15">
    <location>
        <begin position="226"/>
        <end position="253"/>
    </location>
</feature>
<dbReference type="GO" id="GO:0016020">
    <property type="term" value="C:membrane"/>
    <property type="evidence" value="ECO:0007669"/>
    <property type="project" value="UniProtKB-SubCell"/>
</dbReference>
<reference evidence="17" key="2">
    <citation type="submission" date="2023-05" db="EMBL/GenBank/DDBJ databases">
        <authorList>
            <person name="Diaz-Lara A."/>
            <person name="Stevens K."/>
            <person name="Al Rwahnih M."/>
        </authorList>
    </citation>
    <scope>NUCLEOTIDE SEQUENCE</scope>
    <source>
        <strain evidence="17">TrPADL13</strain>
    </source>
</reference>
<dbReference type="GO" id="GO:0003968">
    <property type="term" value="F:RNA-directed RNA polymerase activity"/>
    <property type="evidence" value="ECO:0007669"/>
    <property type="project" value="UniProtKB-KW"/>
</dbReference>
<dbReference type="GO" id="GO:0075523">
    <property type="term" value="P:viral translational frameshifting"/>
    <property type="evidence" value="ECO:0007669"/>
    <property type="project" value="UniProtKB-KW"/>
</dbReference>
<dbReference type="InterPro" id="IPR001795">
    <property type="entry name" value="RNA-dir_pol_luteovirus"/>
</dbReference>
<protein>
    <submittedName>
        <fullName evidence="17">RNA-dependent RNA polymerase</fullName>
    </submittedName>
</protein>
<evidence type="ECO:0000256" key="13">
    <source>
        <dbReference type="ARBA" id="ARBA00048744"/>
    </source>
</evidence>
<dbReference type="GO" id="GO:0004252">
    <property type="term" value="F:serine-type endopeptidase activity"/>
    <property type="evidence" value="ECO:0007669"/>
    <property type="project" value="InterPro"/>
</dbReference>
<evidence type="ECO:0000259" key="16">
    <source>
        <dbReference type="PROSITE" id="PS51868"/>
    </source>
</evidence>
<dbReference type="EMBL" id="OR066156">
    <property type="protein sequence ID" value="WKZ08361.1"/>
    <property type="molecule type" value="Genomic_RNA"/>
</dbReference>
<feature type="domain" description="Peptidase S39" evidence="16">
    <location>
        <begin position="293"/>
        <end position="487"/>
    </location>
</feature>
<organism evidence="17">
    <name type="scientific">Grapevine enamovirus 2</name>
    <dbReference type="NCBI Taxonomy" id="3065245"/>
    <lineage>
        <taxon>Viruses</taxon>
        <taxon>Riboviria</taxon>
        <taxon>Orthornavirae</taxon>
        <taxon>Pisuviricota</taxon>
        <taxon>Pisoniviricetes</taxon>
        <taxon>Sobelivirales</taxon>
        <taxon>Solemoviridae</taxon>
        <taxon>Enamovirus</taxon>
    </lineage>
</organism>
<dbReference type="PROSITE" id="PS51868">
    <property type="entry name" value="PEPTIDASE_S39"/>
    <property type="match status" value="1"/>
</dbReference>
<keyword evidence="6" id="KW-0548">Nucleotidyltransferase</keyword>
<feature type="transmembrane region" description="Helical" evidence="15">
    <location>
        <begin position="143"/>
        <end position="162"/>
    </location>
</feature>
<evidence type="ECO:0000256" key="10">
    <source>
        <dbReference type="ARBA" id="ARBA00022825"/>
    </source>
</evidence>
<evidence type="ECO:0000256" key="7">
    <source>
        <dbReference type="ARBA" id="ARBA00022741"/>
    </source>
</evidence>
<keyword evidence="8" id="KW-0688">Ribosomal frameshifting</keyword>
<evidence type="ECO:0000256" key="1">
    <source>
        <dbReference type="ARBA" id="ARBA00004141"/>
    </source>
</evidence>
<evidence type="ECO:0000256" key="2">
    <source>
        <dbReference type="ARBA" id="ARBA00022484"/>
    </source>
</evidence>
<keyword evidence="9" id="KW-0378">Hydrolase</keyword>
<dbReference type="InterPro" id="IPR000382">
    <property type="entry name" value="Peptidase_S39B_luteovirus"/>
</dbReference>
<comment type="catalytic activity">
    <reaction evidence="13">
        <text>RNA(n) + a ribonucleoside 5'-triphosphate = RNA(n+1) + diphosphate</text>
        <dbReference type="Rhea" id="RHEA:21248"/>
        <dbReference type="Rhea" id="RHEA-COMP:14527"/>
        <dbReference type="Rhea" id="RHEA-COMP:17342"/>
        <dbReference type="ChEBI" id="CHEBI:33019"/>
        <dbReference type="ChEBI" id="CHEBI:61557"/>
        <dbReference type="ChEBI" id="CHEBI:140395"/>
        <dbReference type="EC" id="2.7.7.48"/>
    </reaction>
</comment>
<keyword evidence="10" id="KW-0720">Serine protease</keyword>
<evidence type="ECO:0000256" key="12">
    <source>
        <dbReference type="ARBA" id="ARBA00023136"/>
    </source>
</evidence>
<evidence type="ECO:0000256" key="6">
    <source>
        <dbReference type="ARBA" id="ARBA00022695"/>
    </source>
</evidence>
<dbReference type="PRINTS" id="PR00914">
    <property type="entry name" value="LVIRUSRNAPOL"/>
</dbReference>
<dbReference type="GO" id="GO:0003723">
    <property type="term" value="F:RNA binding"/>
    <property type="evidence" value="ECO:0007669"/>
    <property type="project" value="InterPro"/>
</dbReference>
<evidence type="ECO:0000256" key="11">
    <source>
        <dbReference type="ARBA" id="ARBA00022989"/>
    </source>
</evidence>
<dbReference type="GO" id="GO:0006508">
    <property type="term" value="P:proteolysis"/>
    <property type="evidence" value="ECO:0007669"/>
    <property type="project" value="UniProtKB-KW"/>
</dbReference>
<evidence type="ECO:0000256" key="4">
    <source>
        <dbReference type="ARBA" id="ARBA00022679"/>
    </source>
</evidence>
<name>A0AA52HNE9_9VIRU</name>
<keyword evidence="11 15" id="KW-1133">Transmembrane helix</keyword>
<feature type="compositionally biased region" description="Polar residues" evidence="14">
    <location>
        <begin position="562"/>
        <end position="581"/>
    </location>
</feature>
<proteinExistence type="predicted"/>
<dbReference type="SUPFAM" id="SSF50494">
    <property type="entry name" value="Trypsin-like serine proteases"/>
    <property type="match status" value="1"/>
</dbReference>
<feature type="compositionally biased region" description="Basic and acidic residues" evidence="14">
    <location>
        <begin position="661"/>
        <end position="671"/>
    </location>
</feature>
<dbReference type="InterPro" id="IPR043502">
    <property type="entry name" value="DNA/RNA_pol_sf"/>
</dbReference>
<keyword evidence="7" id="KW-0547">Nucleotide-binding</keyword>
<dbReference type="GO" id="GO:0006351">
    <property type="term" value="P:DNA-templated transcription"/>
    <property type="evidence" value="ECO:0007669"/>
    <property type="project" value="InterPro"/>
</dbReference>
<evidence type="ECO:0000256" key="9">
    <source>
        <dbReference type="ARBA" id="ARBA00022801"/>
    </source>
</evidence>
<accession>A0AA52HNE9</accession>